<accession>A0AAD4X436</accession>
<dbReference type="AlphaFoldDB" id="A0AAD4X436"/>
<evidence type="ECO:0000256" key="5">
    <source>
        <dbReference type="ARBA" id="ARBA00023212"/>
    </source>
</evidence>
<dbReference type="Pfam" id="PF04130">
    <property type="entry name" value="GCP_C_terminal"/>
    <property type="match status" value="1"/>
</dbReference>
<comment type="subcellular location">
    <subcellularLocation>
        <location evidence="1 6">Cytoplasm</location>
        <location evidence="1 6">Cytoskeleton</location>
        <location evidence="1 6">Microtubule organizing center</location>
    </subcellularLocation>
</comment>
<evidence type="ECO:0000256" key="6">
    <source>
        <dbReference type="RuleBase" id="RU363050"/>
    </source>
</evidence>
<feature type="domain" description="Gamma tubulin complex component C-terminal" evidence="8">
    <location>
        <begin position="104"/>
        <end position="210"/>
    </location>
</feature>
<dbReference type="PANTHER" id="PTHR19302">
    <property type="entry name" value="GAMMA TUBULIN COMPLEX PROTEIN"/>
    <property type="match status" value="1"/>
</dbReference>
<dbReference type="InterPro" id="IPR007259">
    <property type="entry name" value="GCP"/>
</dbReference>
<dbReference type="InterPro" id="IPR040457">
    <property type="entry name" value="GCP_C"/>
</dbReference>
<dbReference type="Gene3D" id="1.20.120.1900">
    <property type="entry name" value="Gamma-tubulin complex, C-terminal domain"/>
    <property type="match status" value="1"/>
</dbReference>
<dbReference type="GO" id="GO:0005874">
    <property type="term" value="C:microtubule"/>
    <property type="evidence" value="ECO:0007669"/>
    <property type="project" value="UniProtKB-KW"/>
</dbReference>
<evidence type="ECO:0000256" key="4">
    <source>
        <dbReference type="ARBA" id="ARBA00022701"/>
    </source>
</evidence>
<sequence length="211" mass="25186">MLPDYIHMCVAESILISSKADSSEFHKRSFESAVGPLMLSVLLLPVIYGRLFPVSKRRFFQCFLEESRQLMRLPPRQSTAEADLVVPFQLDAFIWNHSLIFPRGYRRVFQYLIRLKRTQMELEKSWASVMHQDHTDFAKRRNDQENCSISQQRLQRSRPMWQLREHMAFLNRNLQFYIQVDAIESQWNVLQARVQDSHDSTEFVGFHREFD</sequence>
<evidence type="ECO:0000256" key="2">
    <source>
        <dbReference type="ARBA" id="ARBA00010337"/>
    </source>
</evidence>
<feature type="transmembrane region" description="Helical" evidence="7">
    <location>
        <begin position="33"/>
        <end position="51"/>
    </location>
</feature>
<evidence type="ECO:0000313" key="10">
    <source>
        <dbReference type="Proteomes" id="UP001202328"/>
    </source>
</evidence>
<evidence type="ECO:0000256" key="7">
    <source>
        <dbReference type="SAM" id="Phobius"/>
    </source>
</evidence>
<comment type="function">
    <text evidence="6">Component of the gamma-tubulin ring complex (gTuRC) which mediates microtubule nucleation.</text>
</comment>
<evidence type="ECO:0000256" key="1">
    <source>
        <dbReference type="ARBA" id="ARBA00004267"/>
    </source>
</evidence>
<comment type="caution">
    <text evidence="9">The sequence shown here is derived from an EMBL/GenBank/DDBJ whole genome shotgun (WGS) entry which is preliminary data.</text>
</comment>
<dbReference type="InterPro" id="IPR042241">
    <property type="entry name" value="GCP_C_sf"/>
</dbReference>
<dbReference type="GO" id="GO:0051225">
    <property type="term" value="P:spindle assembly"/>
    <property type="evidence" value="ECO:0007669"/>
    <property type="project" value="TreeGrafter"/>
</dbReference>
<dbReference type="GO" id="GO:0007020">
    <property type="term" value="P:microtubule nucleation"/>
    <property type="evidence" value="ECO:0007669"/>
    <property type="project" value="InterPro"/>
</dbReference>
<keyword evidence="5 6" id="KW-0206">Cytoskeleton</keyword>
<dbReference type="GO" id="GO:0043015">
    <property type="term" value="F:gamma-tubulin binding"/>
    <property type="evidence" value="ECO:0007669"/>
    <property type="project" value="InterPro"/>
</dbReference>
<dbReference type="GO" id="GO:0031122">
    <property type="term" value="P:cytoplasmic microtubule organization"/>
    <property type="evidence" value="ECO:0007669"/>
    <property type="project" value="TreeGrafter"/>
</dbReference>
<protein>
    <recommendedName>
        <fullName evidence="6">Gamma-tubulin complex component</fullName>
    </recommendedName>
</protein>
<name>A0AAD4X436_9MAGN</name>
<evidence type="ECO:0000256" key="3">
    <source>
        <dbReference type="ARBA" id="ARBA00022490"/>
    </source>
</evidence>
<evidence type="ECO:0000313" key="9">
    <source>
        <dbReference type="EMBL" id="KAI3834851.1"/>
    </source>
</evidence>
<dbReference type="GO" id="GO:0000930">
    <property type="term" value="C:gamma-tubulin complex"/>
    <property type="evidence" value="ECO:0007669"/>
    <property type="project" value="TreeGrafter"/>
</dbReference>
<keyword evidence="7" id="KW-1133">Transmembrane helix</keyword>
<organism evidence="9 10">
    <name type="scientific">Papaver atlanticum</name>
    <dbReference type="NCBI Taxonomy" id="357466"/>
    <lineage>
        <taxon>Eukaryota</taxon>
        <taxon>Viridiplantae</taxon>
        <taxon>Streptophyta</taxon>
        <taxon>Embryophyta</taxon>
        <taxon>Tracheophyta</taxon>
        <taxon>Spermatophyta</taxon>
        <taxon>Magnoliopsida</taxon>
        <taxon>Ranunculales</taxon>
        <taxon>Papaveraceae</taxon>
        <taxon>Papaveroideae</taxon>
        <taxon>Papaver</taxon>
    </lineage>
</organism>
<dbReference type="GO" id="GO:0051011">
    <property type="term" value="F:microtubule minus-end binding"/>
    <property type="evidence" value="ECO:0007669"/>
    <property type="project" value="TreeGrafter"/>
</dbReference>
<keyword evidence="7" id="KW-0472">Membrane</keyword>
<dbReference type="GO" id="GO:0051321">
    <property type="term" value="P:meiotic cell cycle"/>
    <property type="evidence" value="ECO:0007669"/>
    <property type="project" value="TreeGrafter"/>
</dbReference>
<keyword evidence="7" id="KW-0812">Transmembrane</keyword>
<dbReference type="GO" id="GO:0000278">
    <property type="term" value="P:mitotic cell cycle"/>
    <property type="evidence" value="ECO:0007669"/>
    <property type="project" value="TreeGrafter"/>
</dbReference>
<dbReference type="GO" id="GO:0000922">
    <property type="term" value="C:spindle pole"/>
    <property type="evidence" value="ECO:0007669"/>
    <property type="project" value="InterPro"/>
</dbReference>
<comment type="similarity">
    <text evidence="2 6">Belongs to the TUBGCP family.</text>
</comment>
<keyword evidence="3 6" id="KW-0963">Cytoplasm</keyword>
<gene>
    <name evidence="9" type="ORF">MKW98_015964</name>
</gene>
<dbReference type="EMBL" id="JAJJMB010017781">
    <property type="protein sequence ID" value="KAI3834851.1"/>
    <property type="molecule type" value="Genomic_DNA"/>
</dbReference>
<keyword evidence="10" id="KW-1185">Reference proteome</keyword>
<dbReference type="Proteomes" id="UP001202328">
    <property type="component" value="Unassembled WGS sequence"/>
</dbReference>
<reference evidence="9" key="1">
    <citation type="submission" date="2022-04" db="EMBL/GenBank/DDBJ databases">
        <title>A functionally conserved STORR gene fusion in Papaver species that diverged 16.8 million years ago.</title>
        <authorList>
            <person name="Catania T."/>
        </authorList>
    </citation>
    <scope>NUCLEOTIDE SEQUENCE</scope>
    <source>
        <strain evidence="9">S-188037</strain>
    </source>
</reference>
<keyword evidence="4 6" id="KW-0493">Microtubule</keyword>
<proteinExistence type="inferred from homology"/>
<evidence type="ECO:0000259" key="8">
    <source>
        <dbReference type="Pfam" id="PF04130"/>
    </source>
</evidence>
<dbReference type="PANTHER" id="PTHR19302:SF27">
    <property type="entry name" value="GAMMA-TUBULIN COMPLEX COMPONENT 4"/>
    <property type="match status" value="1"/>
</dbReference>